<keyword evidence="1" id="KW-1133">Transmembrane helix</keyword>
<dbReference type="InterPro" id="IPR021338">
    <property type="entry name" value="DUF2953"/>
</dbReference>
<dbReference type="Pfam" id="PF11167">
    <property type="entry name" value="DUF2953"/>
    <property type="match status" value="1"/>
</dbReference>
<evidence type="ECO:0000313" key="3">
    <source>
        <dbReference type="Proteomes" id="UP001057877"/>
    </source>
</evidence>
<evidence type="ECO:0000313" key="2">
    <source>
        <dbReference type="EMBL" id="UVI32347.1"/>
    </source>
</evidence>
<accession>A0ABY5SEE4</accession>
<organism evidence="2 3">
    <name type="scientific">Paenibacillus spongiae</name>
    <dbReference type="NCBI Taxonomy" id="2909671"/>
    <lineage>
        <taxon>Bacteria</taxon>
        <taxon>Bacillati</taxon>
        <taxon>Bacillota</taxon>
        <taxon>Bacilli</taxon>
        <taxon>Bacillales</taxon>
        <taxon>Paenibacillaceae</taxon>
        <taxon>Paenibacillus</taxon>
    </lineage>
</organism>
<name>A0ABY5SEE4_9BACL</name>
<sequence>MLGYPYGWLIGTGLFFLLVVTALLSSLVFSAHVKRIGDNDHAELRVRGLFGLLQYHRELPDIRLKGFMMEMKSETTEENIGDRNTDSSKKNVNKDTILKALEQSQKLLKETKGLLGWVKTTLGHVRLTEWSWHTAIGAGDAMWTAMLTGTAWSVKTTAIGVLSQLVRLQANPKLSVVPVYQQPCFNTEWRVKAKIRLGYAIIAGFFLLRSSSNLKGLKKDLFLWGRILLKS</sequence>
<evidence type="ECO:0000256" key="1">
    <source>
        <dbReference type="SAM" id="Phobius"/>
    </source>
</evidence>
<protein>
    <submittedName>
        <fullName evidence="2">DUF2953 domain-containing protein</fullName>
    </submittedName>
</protein>
<keyword evidence="1" id="KW-0472">Membrane</keyword>
<dbReference type="RefSeq" id="WP_258388403.1">
    <property type="nucleotide sequence ID" value="NZ_CP091430.1"/>
</dbReference>
<gene>
    <name evidence="2" type="ORF">L1F29_11225</name>
</gene>
<feature type="transmembrane region" description="Helical" evidence="1">
    <location>
        <begin position="6"/>
        <end position="29"/>
    </location>
</feature>
<dbReference type="Proteomes" id="UP001057877">
    <property type="component" value="Chromosome"/>
</dbReference>
<reference evidence="2" key="1">
    <citation type="submission" date="2022-01" db="EMBL/GenBank/DDBJ databases">
        <title>Paenibacillus spongiae sp. nov., isolated from marine sponge.</title>
        <authorList>
            <person name="Li Z."/>
            <person name="Zhang M."/>
        </authorList>
    </citation>
    <scope>NUCLEOTIDE SEQUENCE</scope>
    <source>
        <strain evidence="2">PHS-Z3</strain>
    </source>
</reference>
<dbReference type="EMBL" id="CP091430">
    <property type="protein sequence ID" value="UVI32347.1"/>
    <property type="molecule type" value="Genomic_DNA"/>
</dbReference>
<keyword evidence="3" id="KW-1185">Reference proteome</keyword>
<proteinExistence type="predicted"/>
<keyword evidence="1" id="KW-0812">Transmembrane</keyword>